<protein>
    <submittedName>
        <fullName evidence="1">Uncharacterized protein</fullName>
    </submittedName>
</protein>
<proteinExistence type="predicted"/>
<sequence length="61" mass="6980">MYASVKVLHSAEKSCKIMFYMCLSISHDIQQLIVQGKKTSHVLVEFQELSLPWLVGGEVWL</sequence>
<dbReference type="EMBL" id="GBRH01249695">
    <property type="protein sequence ID" value="JAD48200.1"/>
    <property type="molecule type" value="Transcribed_RNA"/>
</dbReference>
<evidence type="ECO:0000313" key="1">
    <source>
        <dbReference type="EMBL" id="JAD48200.1"/>
    </source>
</evidence>
<reference evidence="1" key="1">
    <citation type="submission" date="2014-09" db="EMBL/GenBank/DDBJ databases">
        <authorList>
            <person name="Magalhaes I.L.F."/>
            <person name="Oliveira U."/>
            <person name="Santos F.R."/>
            <person name="Vidigal T.H.D.A."/>
            <person name="Brescovit A.D."/>
            <person name="Santos A.J."/>
        </authorList>
    </citation>
    <scope>NUCLEOTIDE SEQUENCE</scope>
    <source>
        <tissue evidence="1">Shoot tissue taken approximately 20 cm above the soil surface</tissue>
    </source>
</reference>
<accession>A0A0A9AGY8</accession>
<dbReference type="AlphaFoldDB" id="A0A0A9AGY8"/>
<name>A0A0A9AGY8_ARUDO</name>
<organism evidence="1">
    <name type="scientific">Arundo donax</name>
    <name type="common">Giant reed</name>
    <name type="synonym">Donax arundinaceus</name>
    <dbReference type="NCBI Taxonomy" id="35708"/>
    <lineage>
        <taxon>Eukaryota</taxon>
        <taxon>Viridiplantae</taxon>
        <taxon>Streptophyta</taxon>
        <taxon>Embryophyta</taxon>
        <taxon>Tracheophyta</taxon>
        <taxon>Spermatophyta</taxon>
        <taxon>Magnoliopsida</taxon>
        <taxon>Liliopsida</taxon>
        <taxon>Poales</taxon>
        <taxon>Poaceae</taxon>
        <taxon>PACMAD clade</taxon>
        <taxon>Arundinoideae</taxon>
        <taxon>Arundineae</taxon>
        <taxon>Arundo</taxon>
    </lineage>
</organism>
<reference evidence="1" key="2">
    <citation type="journal article" date="2015" name="Data Brief">
        <title>Shoot transcriptome of the giant reed, Arundo donax.</title>
        <authorList>
            <person name="Barrero R.A."/>
            <person name="Guerrero F.D."/>
            <person name="Moolhuijzen P."/>
            <person name="Goolsby J.A."/>
            <person name="Tidwell J."/>
            <person name="Bellgard S.E."/>
            <person name="Bellgard M.I."/>
        </authorList>
    </citation>
    <scope>NUCLEOTIDE SEQUENCE</scope>
    <source>
        <tissue evidence="1">Shoot tissue taken approximately 20 cm above the soil surface</tissue>
    </source>
</reference>